<dbReference type="PANTHER" id="PTHR48081:SF8">
    <property type="entry name" value="ALPHA_BETA HYDROLASE FOLD-3 DOMAIN-CONTAINING PROTEIN-RELATED"/>
    <property type="match status" value="1"/>
</dbReference>
<dbReference type="Pfam" id="PF07859">
    <property type="entry name" value="Abhydrolase_3"/>
    <property type="match status" value="1"/>
</dbReference>
<dbReference type="PATRIC" id="fig|1035195.3.peg.167"/>
<gene>
    <name evidence="3" type="ORF">HMPREF9997_00177</name>
</gene>
<comment type="caution">
    <text evidence="3">The sequence shown here is derived from an EMBL/GenBank/DDBJ whole genome shotgun (WGS) entry which is preliminary data.</text>
</comment>
<dbReference type="EMBL" id="AMEM01000005">
    <property type="protein sequence ID" value="EKX92511.1"/>
    <property type="molecule type" value="Genomic_DNA"/>
</dbReference>
<sequence>MPRRPNLGLLACIAGTVGLLSSYALHLRRVHPELREGVWRRHYLNNLPEVWRFSRPGWLVTHPQPRDSSGGLANVDVSQHDAEGLHVRTYRRSDTTTPALTLLWIHGGGYVSGVPEYDDIVCAFLARELNAVVVNPDYRLSSIAPYPAALDDCFTTLRWILDSPDYPALLVVSGQSAGAGIAASLVHKAHDTHTGPIAFQLLFEPMLDNATTRSPGRGVLCWGMITNILGWRAYLRDATEPLDYAVPARRADLRGLPPAFIAVGDLDLFYNEDAAYAHRLTQAGVPTRFYTMKGTYHGTLIRCLHTSAMQTMWAEALAAVRQAVG</sequence>
<dbReference type="GO" id="GO:0016787">
    <property type="term" value="F:hydrolase activity"/>
    <property type="evidence" value="ECO:0007669"/>
    <property type="project" value="UniProtKB-KW"/>
</dbReference>
<organism evidence="3 4">
    <name type="scientific">Corynebacterium durum F0235</name>
    <dbReference type="NCBI Taxonomy" id="1035195"/>
    <lineage>
        <taxon>Bacteria</taxon>
        <taxon>Bacillati</taxon>
        <taxon>Actinomycetota</taxon>
        <taxon>Actinomycetes</taxon>
        <taxon>Mycobacteriales</taxon>
        <taxon>Corynebacteriaceae</taxon>
        <taxon>Corynebacterium</taxon>
    </lineage>
</organism>
<accession>L1MNJ9</accession>
<reference evidence="3 4" key="1">
    <citation type="submission" date="2012-05" db="EMBL/GenBank/DDBJ databases">
        <authorList>
            <person name="Weinstock G."/>
            <person name="Sodergren E."/>
            <person name="Lobos E.A."/>
            <person name="Fulton L."/>
            <person name="Fulton R."/>
            <person name="Courtney L."/>
            <person name="Fronick C."/>
            <person name="O'Laughlin M."/>
            <person name="Godfrey J."/>
            <person name="Wilson R.M."/>
            <person name="Miner T."/>
            <person name="Farmer C."/>
            <person name="Delehaunty K."/>
            <person name="Cordes M."/>
            <person name="Minx P."/>
            <person name="Tomlinson C."/>
            <person name="Chen J."/>
            <person name="Wollam A."/>
            <person name="Pepin K.H."/>
            <person name="Bhonagiri V."/>
            <person name="Zhang X."/>
            <person name="Suruliraj S."/>
            <person name="Warren W."/>
            <person name="Mitreva M."/>
            <person name="Mardis E.R."/>
            <person name="Wilson R.K."/>
        </authorList>
    </citation>
    <scope>NUCLEOTIDE SEQUENCE [LARGE SCALE GENOMIC DNA]</scope>
    <source>
        <strain evidence="3 4">F0235</strain>
    </source>
</reference>
<proteinExistence type="predicted"/>
<dbReference type="Gene3D" id="3.40.50.1820">
    <property type="entry name" value="alpha/beta hydrolase"/>
    <property type="match status" value="1"/>
</dbReference>
<feature type="domain" description="Alpha/beta hydrolase fold-3" evidence="2">
    <location>
        <begin position="102"/>
        <end position="299"/>
    </location>
</feature>
<dbReference type="OrthoDB" id="3181909at2"/>
<evidence type="ECO:0000313" key="3">
    <source>
        <dbReference type="EMBL" id="EKX92511.1"/>
    </source>
</evidence>
<evidence type="ECO:0000259" key="2">
    <source>
        <dbReference type="Pfam" id="PF07859"/>
    </source>
</evidence>
<dbReference type="SUPFAM" id="SSF53474">
    <property type="entry name" value="alpha/beta-Hydrolases"/>
    <property type="match status" value="1"/>
</dbReference>
<dbReference type="InterPro" id="IPR050300">
    <property type="entry name" value="GDXG_lipolytic_enzyme"/>
</dbReference>
<dbReference type="eggNOG" id="COG0657">
    <property type="taxonomic scope" value="Bacteria"/>
</dbReference>
<dbReference type="InterPro" id="IPR013094">
    <property type="entry name" value="AB_hydrolase_3"/>
</dbReference>
<keyword evidence="4" id="KW-1185">Reference proteome</keyword>
<dbReference type="RefSeq" id="WP_006061874.1">
    <property type="nucleotide sequence ID" value="NZ_KB290821.1"/>
</dbReference>
<dbReference type="HOGENOM" id="CLU_012494_6_1_11"/>
<evidence type="ECO:0000313" key="4">
    <source>
        <dbReference type="Proteomes" id="UP000010445"/>
    </source>
</evidence>
<dbReference type="Proteomes" id="UP000010445">
    <property type="component" value="Unassembled WGS sequence"/>
</dbReference>
<name>L1MNJ9_9CORY</name>
<keyword evidence="1 3" id="KW-0378">Hydrolase</keyword>
<dbReference type="AlphaFoldDB" id="L1MNJ9"/>
<protein>
    <submittedName>
        <fullName evidence="3">Hydrolase, alpha/beta domain protein</fullName>
    </submittedName>
</protein>
<evidence type="ECO:0000256" key="1">
    <source>
        <dbReference type="ARBA" id="ARBA00022801"/>
    </source>
</evidence>
<dbReference type="InterPro" id="IPR029058">
    <property type="entry name" value="AB_hydrolase_fold"/>
</dbReference>
<dbReference type="STRING" id="1035195.HMPREF9997_00177"/>
<dbReference type="PANTHER" id="PTHR48081">
    <property type="entry name" value="AB HYDROLASE SUPERFAMILY PROTEIN C4A8.06C"/>
    <property type="match status" value="1"/>
</dbReference>